<dbReference type="GO" id="GO:0005886">
    <property type="term" value="C:plasma membrane"/>
    <property type="evidence" value="ECO:0007669"/>
    <property type="project" value="UniProtKB-SubCell"/>
</dbReference>
<dbReference type="PROSITE" id="PS50893">
    <property type="entry name" value="ABC_TRANSPORTER_2"/>
    <property type="match status" value="1"/>
</dbReference>
<dbReference type="CDD" id="cd03257">
    <property type="entry name" value="ABC_NikE_OppD_transporters"/>
    <property type="match status" value="1"/>
</dbReference>
<organism evidence="9 10">
    <name type="scientific">Streptomyces nanshensis</name>
    <dbReference type="NCBI Taxonomy" id="518642"/>
    <lineage>
        <taxon>Bacteria</taxon>
        <taxon>Bacillati</taxon>
        <taxon>Actinomycetota</taxon>
        <taxon>Actinomycetes</taxon>
        <taxon>Kitasatosporales</taxon>
        <taxon>Streptomycetaceae</taxon>
        <taxon>Streptomyces</taxon>
    </lineage>
</organism>
<reference evidence="9 10" key="1">
    <citation type="journal article" date="2016" name="Front. Microbiol.">
        <title>Comparative Genomics Analysis of Streptomyces Species Reveals Their Adaptation to the Marine Environment and Their Diversity at the Genomic Level.</title>
        <authorList>
            <person name="Tian X."/>
            <person name="Zhang Z."/>
            <person name="Yang T."/>
            <person name="Chen M."/>
            <person name="Li J."/>
            <person name="Chen F."/>
            <person name="Yang J."/>
            <person name="Li W."/>
            <person name="Zhang B."/>
            <person name="Zhang Z."/>
            <person name="Wu J."/>
            <person name="Zhang C."/>
            <person name="Long L."/>
            <person name="Xiao J."/>
        </authorList>
    </citation>
    <scope>NUCLEOTIDE SEQUENCE [LARGE SCALE GENOMIC DNA]</scope>
    <source>
        <strain evidence="9 10">SCSIO 10429</strain>
    </source>
</reference>
<dbReference type="PANTHER" id="PTHR43297:SF2">
    <property type="entry name" value="DIPEPTIDE TRANSPORT ATP-BINDING PROTEIN DPPD"/>
    <property type="match status" value="1"/>
</dbReference>
<dbReference type="SMART" id="SM00382">
    <property type="entry name" value="AAA"/>
    <property type="match status" value="1"/>
</dbReference>
<keyword evidence="7" id="KW-0472">Membrane</keyword>
<feature type="domain" description="ABC transporter" evidence="8">
    <location>
        <begin position="8"/>
        <end position="255"/>
    </location>
</feature>
<keyword evidence="5" id="KW-0547">Nucleotide-binding</keyword>
<comment type="subcellular location">
    <subcellularLocation>
        <location evidence="1">Cell membrane</location>
        <topology evidence="1">Peripheral membrane protein</topology>
    </subcellularLocation>
</comment>
<dbReference type="InterPro" id="IPR013563">
    <property type="entry name" value="Oligopep_ABC_C"/>
</dbReference>
<dbReference type="NCBIfam" id="TIGR01727">
    <property type="entry name" value="oligo_HPY"/>
    <property type="match status" value="1"/>
</dbReference>
<dbReference type="InterPro" id="IPR017871">
    <property type="entry name" value="ABC_transporter-like_CS"/>
</dbReference>
<dbReference type="EMBL" id="LJGW01000097">
    <property type="protein sequence ID" value="OEV13126.1"/>
    <property type="molecule type" value="Genomic_DNA"/>
</dbReference>
<keyword evidence="3" id="KW-0813">Transport</keyword>
<gene>
    <name evidence="9" type="ORF">AN218_05025</name>
</gene>
<dbReference type="Pfam" id="PF00005">
    <property type="entry name" value="ABC_tran"/>
    <property type="match status" value="1"/>
</dbReference>
<accession>A0A1E7LAA5</accession>
<dbReference type="GO" id="GO:0005524">
    <property type="term" value="F:ATP binding"/>
    <property type="evidence" value="ECO:0007669"/>
    <property type="project" value="UniProtKB-KW"/>
</dbReference>
<evidence type="ECO:0000313" key="10">
    <source>
        <dbReference type="Proteomes" id="UP000176005"/>
    </source>
</evidence>
<evidence type="ECO:0000313" key="9">
    <source>
        <dbReference type="EMBL" id="OEV13126.1"/>
    </source>
</evidence>
<dbReference type="FunFam" id="3.40.50.300:FF:000016">
    <property type="entry name" value="Oligopeptide ABC transporter ATP-binding component"/>
    <property type="match status" value="1"/>
</dbReference>
<dbReference type="RefSeq" id="WP_070015399.1">
    <property type="nucleotide sequence ID" value="NZ_LJGW01000097.1"/>
</dbReference>
<dbReference type="AlphaFoldDB" id="A0A1E7LAA5"/>
<evidence type="ECO:0000256" key="4">
    <source>
        <dbReference type="ARBA" id="ARBA00022475"/>
    </source>
</evidence>
<evidence type="ECO:0000256" key="1">
    <source>
        <dbReference type="ARBA" id="ARBA00004202"/>
    </source>
</evidence>
<dbReference type="InterPro" id="IPR003439">
    <property type="entry name" value="ABC_transporter-like_ATP-bd"/>
</dbReference>
<dbReference type="SUPFAM" id="SSF52540">
    <property type="entry name" value="P-loop containing nucleoside triphosphate hydrolases"/>
    <property type="match status" value="1"/>
</dbReference>
<keyword evidence="10" id="KW-1185">Reference proteome</keyword>
<dbReference type="PROSITE" id="PS00211">
    <property type="entry name" value="ABC_TRANSPORTER_1"/>
    <property type="match status" value="1"/>
</dbReference>
<dbReference type="PANTHER" id="PTHR43297">
    <property type="entry name" value="OLIGOPEPTIDE TRANSPORT ATP-BINDING PROTEIN APPD"/>
    <property type="match status" value="1"/>
</dbReference>
<evidence type="ECO:0000256" key="7">
    <source>
        <dbReference type="ARBA" id="ARBA00023136"/>
    </source>
</evidence>
<dbReference type="Gene3D" id="3.40.50.300">
    <property type="entry name" value="P-loop containing nucleotide triphosphate hydrolases"/>
    <property type="match status" value="1"/>
</dbReference>
<evidence type="ECO:0000256" key="3">
    <source>
        <dbReference type="ARBA" id="ARBA00022448"/>
    </source>
</evidence>
<comment type="similarity">
    <text evidence="2">Belongs to the ABC transporter superfamily.</text>
</comment>
<evidence type="ECO:0000256" key="2">
    <source>
        <dbReference type="ARBA" id="ARBA00005417"/>
    </source>
</evidence>
<dbReference type="GO" id="GO:0016887">
    <property type="term" value="F:ATP hydrolysis activity"/>
    <property type="evidence" value="ECO:0007669"/>
    <property type="project" value="InterPro"/>
</dbReference>
<dbReference type="GO" id="GO:0015833">
    <property type="term" value="P:peptide transport"/>
    <property type="evidence" value="ECO:0007669"/>
    <property type="project" value="InterPro"/>
</dbReference>
<keyword evidence="6 9" id="KW-0067">ATP-binding</keyword>
<dbReference type="InterPro" id="IPR050388">
    <property type="entry name" value="ABC_Ni/Peptide_Import"/>
</dbReference>
<dbReference type="InterPro" id="IPR003593">
    <property type="entry name" value="AAA+_ATPase"/>
</dbReference>
<dbReference type="Pfam" id="PF08352">
    <property type="entry name" value="oligo_HPY"/>
    <property type="match status" value="1"/>
</dbReference>
<comment type="caution">
    <text evidence="9">The sequence shown here is derived from an EMBL/GenBank/DDBJ whole genome shotgun (WGS) entry which is preliminary data.</text>
</comment>
<proteinExistence type="inferred from homology"/>
<protein>
    <submittedName>
        <fullName evidence="9">Dipeptide/oligopeptide/nickel ABC transporter ATP-binding protein</fullName>
    </submittedName>
</protein>
<name>A0A1E7LAA5_9ACTN</name>
<dbReference type="InterPro" id="IPR027417">
    <property type="entry name" value="P-loop_NTPase"/>
</dbReference>
<evidence type="ECO:0000256" key="5">
    <source>
        <dbReference type="ARBA" id="ARBA00022741"/>
    </source>
</evidence>
<dbReference type="Proteomes" id="UP000176005">
    <property type="component" value="Unassembled WGS sequence"/>
</dbReference>
<dbReference type="PATRIC" id="fig|518642.10.peg.7069"/>
<keyword evidence="4" id="KW-1003">Cell membrane</keyword>
<evidence type="ECO:0000256" key="6">
    <source>
        <dbReference type="ARBA" id="ARBA00022840"/>
    </source>
</evidence>
<sequence>MNASGFAVRDLSVVLGRGKRAAHVVRGVSWSVEAGRTLGVVGESGSGKSMTVLAAAGLLPSPAAVTGSALLGGRDLLTLSARELEGVRGRKLAFVFQDPMTSLNPLLTVERQITEGIEEHLGATRRAARDRARELLATVGIPDPDRRLDAYPHQLSGGMRQRVMIAIALSCGPDVLVADEPTTALDVTTQAQILDLVRERQERTGMAVVWISHDLAVVGGLADDVVVMYGGQVVEQAPAETLHGSPLHPYTRGLLGARPLLGARRAQLTAIPGTPPDPRQLPPGCVFFDRCPVQGDPRCETEVPELLEVGTRHYARTFCPEDDR</sequence>
<evidence type="ECO:0000259" key="8">
    <source>
        <dbReference type="PROSITE" id="PS50893"/>
    </source>
</evidence>